<keyword evidence="1" id="KW-0175">Coiled coil</keyword>
<protein>
    <submittedName>
        <fullName evidence="3">Uncharacterized protein</fullName>
    </submittedName>
</protein>
<dbReference type="Pfam" id="PF24362">
    <property type="entry name" value="DUF7518"/>
    <property type="match status" value="1"/>
</dbReference>
<sequence>MSDDGYTNSSPEDRTERLERRVSELEALLKGLTDEMLDMKAVVMKIKKDQRPAPVIQAVTPPAPSRNKAPRSEEDSADSVASAVPSQPPREKVTLKMQPDGTLAPVRDTGEDIIIASARDARLKGKDGGDRNRSDLIIAEDVDPTEKK</sequence>
<reference evidence="3 4" key="1">
    <citation type="submission" date="2018-05" db="EMBL/GenBank/DDBJ databases">
        <title>Draft genome of Methanospirillum lacunae Ki8-1.</title>
        <authorList>
            <person name="Dueholm M.S."/>
            <person name="Nielsen P.H."/>
            <person name="Bakmann L.F."/>
            <person name="Otzen D.E."/>
        </authorList>
    </citation>
    <scope>NUCLEOTIDE SEQUENCE [LARGE SCALE GENOMIC DNA]</scope>
    <source>
        <strain evidence="3 4">Ki8-1</strain>
    </source>
</reference>
<dbReference type="EMBL" id="QGMY01000007">
    <property type="protein sequence ID" value="PWR71926.1"/>
    <property type="molecule type" value="Genomic_DNA"/>
</dbReference>
<evidence type="ECO:0000256" key="2">
    <source>
        <dbReference type="SAM" id="MobiDB-lite"/>
    </source>
</evidence>
<organism evidence="3 4">
    <name type="scientific">Methanospirillum lacunae</name>
    <dbReference type="NCBI Taxonomy" id="668570"/>
    <lineage>
        <taxon>Archaea</taxon>
        <taxon>Methanobacteriati</taxon>
        <taxon>Methanobacteriota</taxon>
        <taxon>Stenosarchaea group</taxon>
        <taxon>Methanomicrobia</taxon>
        <taxon>Methanomicrobiales</taxon>
        <taxon>Methanospirillaceae</taxon>
        <taxon>Methanospirillum</taxon>
    </lineage>
</organism>
<dbReference type="RefSeq" id="WP_109968415.1">
    <property type="nucleotide sequence ID" value="NZ_CP176093.1"/>
</dbReference>
<feature type="compositionally biased region" description="Basic and acidic residues" evidence="2">
    <location>
        <begin position="122"/>
        <end position="134"/>
    </location>
</feature>
<dbReference type="InterPro" id="IPR055940">
    <property type="entry name" value="DUF7518"/>
</dbReference>
<feature type="compositionally biased region" description="Acidic residues" evidence="2">
    <location>
        <begin position="138"/>
        <end position="148"/>
    </location>
</feature>
<evidence type="ECO:0000256" key="1">
    <source>
        <dbReference type="SAM" id="Coils"/>
    </source>
</evidence>
<evidence type="ECO:0000313" key="3">
    <source>
        <dbReference type="EMBL" id="PWR71926.1"/>
    </source>
</evidence>
<comment type="caution">
    <text evidence="3">The sequence shown here is derived from an EMBL/GenBank/DDBJ whole genome shotgun (WGS) entry which is preliminary data.</text>
</comment>
<dbReference type="OrthoDB" id="112329at2157"/>
<proteinExistence type="predicted"/>
<feature type="region of interest" description="Disordered" evidence="2">
    <location>
        <begin position="47"/>
        <end position="108"/>
    </location>
</feature>
<feature type="coiled-coil region" evidence="1">
    <location>
        <begin position="15"/>
        <end position="42"/>
    </location>
</feature>
<evidence type="ECO:0000313" key="4">
    <source>
        <dbReference type="Proteomes" id="UP000245657"/>
    </source>
</evidence>
<dbReference type="AlphaFoldDB" id="A0A2V2N2H9"/>
<name>A0A2V2N2H9_9EURY</name>
<dbReference type="GeneID" id="97548219"/>
<keyword evidence="4" id="KW-1185">Reference proteome</keyword>
<dbReference type="Proteomes" id="UP000245657">
    <property type="component" value="Unassembled WGS sequence"/>
</dbReference>
<accession>A0A2V2N2H9</accession>
<gene>
    <name evidence="3" type="ORF">DK846_07970</name>
</gene>
<feature type="region of interest" description="Disordered" evidence="2">
    <location>
        <begin position="122"/>
        <end position="148"/>
    </location>
</feature>